<dbReference type="PANTHER" id="PTHR48043">
    <property type="entry name" value="EG:EG0003.4 PROTEIN-RELATED"/>
    <property type="match status" value="1"/>
</dbReference>
<comment type="caution">
    <text evidence="3">The sequence shown here is derived from an EMBL/GenBank/DDBJ whole genome shotgun (WGS) entry which is preliminary data.</text>
</comment>
<dbReference type="SUPFAM" id="SSF53756">
    <property type="entry name" value="UDP-Glycosyltransferase/glycogen phosphorylase"/>
    <property type="match status" value="1"/>
</dbReference>
<keyword evidence="1" id="KW-0328">Glycosyltransferase</keyword>
<gene>
    <name evidence="3" type="ORF">FA740_08700</name>
</gene>
<dbReference type="InterPro" id="IPR050271">
    <property type="entry name" value="UDP-glycosyltransferase"/>
</dbReference>
<dbReference type="PANTHER" id="PTHR48043:SF145">
    <property type="entry name" value="FI06409P-RELATED"/>
    <property type="match status" value="1"/>
</dbReference>
<organism evidence="3 4">
    <name type="scientific">Paracoccus hibiscisoli</name>
    <dbReference type="NCBI Taxonomy" id="2023261"/>
    <lineage>
        <taxon>Bacteria</taxon>
        <taxon>Pseudomonadati</taxon>
        <taxon>Pseudomonadota</taxon>
        <taxon>Alphaproteobacteria</taxon>
        <taxon>Rhodobacterales</taxon>
        <taxon>Paracoccaceae</taxon>
        <taxon>Paracoccus</taxon>
    </lineage>
</organism>
<protein>
    <submittedName>
        <fullName evidence="3">Glycosyltransferase family 1 protein</fullName>
    </submittedName>
</protein>
<accession>A0A4U0QRH3</accession>
<dbReference type="Gene3D" id="3.40.50.2000">
    <property type="entry name" value="Glycogen Phosphorylase B"/>
    <property type="match status" value="3"/>
</dbReference>
<dbReference type="AlphaFoldDB" id="A0A4U0QRH3"/>
<proteinExistence type="predicted"/>
<evidence type="ECO:0000313" key="3">
    <source>
        <dbReference type="EMBL" id="TJZ84537.1"/>
    </source>
</evidence>
<dbReference type="OrthoDB" id="139086at2"/>
<keyword evidence="4" id="KW-1185">Reference proteome</keyword>
<dbReference type="CDD" id="cd03784">
    <property type="entry name" value="GT1_Gtf-like"/>
    <property type="match status" value="1"/>
</dbReference>
<sequence length="412" mass="44731">MAHHQQIGSRVMLICPPYHSHLQAFDALACALRARGHQVRSLTQPGPPPDTGRGLRHEVRIGAARTDALCRSGPAQIARFRPDLILGDQTEPAAGLLARHLGVPMVSIACALPFDAEPTLPLPFLGWSPVSSPRAIERLKTARRIAQWVMGPQSRVITAWSAAWGLGDRRDFTDCVSDLMTLSQTAPGFDHPRPFGGHRIRYTGLFCPPLAGPFPDDIRPDPDRPLIYVSLGTLQGHRLALLSRIARACTRAGAQVLVTHGGALTPDQARRIPATWVRDFVPQRAILTRADLCVTHGGLNTAMECLEQGVPMLALPLTNDQPGVAARIVASGTGLRLTPAFAIETRILAALRRLLADRTFRDRAHRFARQSAAWPRAAGAVDLIETLLPSHGRSDELAHGTQGRDRKAVVDP</sequence>
<evidence type="ECO:0000256" key="1">
    <source>
        <dbReference type="ARBA" id="ARBA00022676"/>
    </source>
</evidence>
<reference evidence="3 4" key="1">
    <citation type="submission" date="2019-04" db="EMBL/GenBank/DDBJ databases">
        <authorList>
            <person name="Li J."/>
        </authorList>
    </citation>
    <scope>NUCLEOTIDE SEQUENCE [LARGE SCALE GENOMIC DNA]</scope>
    <source>
        <strain evidence="3 4">CCTCC AB2016182</strain>
    </source>
</reference>
<name>A0A4U0QRH3_9RHOB</name>
<dbReference type="RefSeq" id="WP_136856385.1">
    <property type="nucleotide sequence ID" value="NZ_SUNH01000011.1"/>
</dbReference>
<dbReference type="EMBL" id="SUNH01000011">
    <property type="protein sequence ID" value="TJZ84537.1"/>
    <property type="molecule type" value="Genomic_DNA"/>
</dbReference>
<dbReference type="Pfam" id="PF00201">
    <property type="entry name" value="UDPGT"/>
    <property type="match status" value="1"/>
</dbReference>
<dbReference type="GO" id="GO:0008194">
    <property type="term" value="F:UDP-glycosyltransferase activity"/>
    <property type="evidence" value="ECO:0007669"/>
    <property type="project" value="InterPro"/>
</dbReference>
<dbReference type="InterPro" id="IPR002213">
    <property type="entry name" value="UDP_glucos_trans"/>
</dbReference>
<evidence type="ECO:0000313" key="4">
    <source>
        <dbReference type="Proteomes" id="UP000306223"/>
    </source>
</evidence>
<dbReference type="Proteomes" id="UP000306223">
    <property type="component" value="Unassembled WGS sequence"/>
</dbReference>
<evidence type="ECO:0000256" key="2">
    <source>
        <dbReference type="ARBA" id="ARBA00022679"/>
    </source>
</evidence>
<keyword evidence="2 3" id="KW-0808">Transferase</keyword>